<protein>
    <submittedName>
        <fullName evidence="1">Uncharacterized protein</fullName>
    </submittedName>
</protein>
<dbReference type="EMBL" id="CM041540">
    <property type="protein sequence ID" value="KAI3367002.1"/>
    <property type="molecule type" value="Genomic_DNA"/>
</dbReference>
<reference evidence="1" key="1">
    <citation type="submission" date="2022-04" db="EMBL/GenBank/DDBJ databases">
        <title>Jade perch genome.</title>
        <authorList>
            <person name="Chao B."/>
        </authorList>
    </citation>
    <scope>NUCLEOTIDE SEQUENCE</scope>
    <source>
        <strain evidence="1">CB-2022</strain>
    </source>
</reference>
<evidence type="ECO:0000313" key="2">
    <source>
        <dbReference type="Proteomes" id="UP000831701"/>
    </source>
</evidence>
<keyword evidence="2" id="KW-1185">Reference proteome</keyword>
<name>A0ACB8WGE8_9TELE</name>
<comment type="caution">
    <text evidence="1">The sequence shown here is derived from an EMBL/GenBank/DDBJ whole genome shotgun (WGS) entry which is preliminary data.</text>
</comment>
<gene>
    <name evidence="1" type="ORF">L3Q82_009630</name>
</gene>
<dbReference type="Proteomes" id="UP000831701">
    <property type="component" value="Chromosome 10"/>
</dbReference>
<feature type="non-terminal residue" evidence="1">
    <location>
        <position position="1"/>
    </location>
</feature>
<evidence type="ECO:0000313" key="1">
    <source>
        <dbReference type="EMBL" id="KAI3367002.1"/>
    </source>
</evidence>
<proteinExistence type="predicted"/>
<accession>A0ACB8WGE8</accession>
<sequence length="202" mass="23032">KTKILCLNDDCPVALTSTIMKCFERLGPLQFAYKPNRSTEDAIALTLHTALSQRDTYVRMLFIDYSSAFNTIVPSKLITKLRDLGLNTAFYDWILNFLTGRPQAVRMGSTTSSTLTLNTRRPPGLDDETAYREEVKSPDSKTKELIVDFRRKAERRTYAPLCINRTTVERVSSFRLGSQFLTWMVLLSRCETIGTVSVDDKR</sequence>
<organism evidence="1 2">
    <name type="scientific">Scortum barcoo</name>
    <name type="common">barcoo grunter</name>
    <dbReference type="NCBI Taxonomy" id="214431"/>
    <lineage>
        <taxon>Eukaryota</taxon>
        <taxon>Metazoa</taxon>
        <taxon>Chordata</taxon>
        <taxon>Craniata</taxon>
        <taxon>Vertebrata</taxon>
        <taxon>Euteleostomi</taxon>
        <taxon>Actinopterygii</taxon>
        <taxon>Neopterygii</taxon>
        <taxon>Teleostei</taxon>
        <taxon>Neoteleostei</taxon>
        <taxon>Acanthomorphata</taxon>
        <taxon>Eupercaria</taxon>
        <taxon>Centrarchiformes</taxon>
        <taxon>Terapontoidei</taxon>
        <taxon>Terapontidae</taxon>
        <taxon>Scortum</taxon>
    </lineage>
</organism>